<dbReference type="PANTHER" id="PTHR31465">
    <property type="entry name" value="PROTEIN RTA1-RELATED"/>
    <property type="match status" value="1"/>
</dbReference>
<dbReference type="Proteomes" id="UP000756132">
    <property type="component" value="Chromosome 13"/>
</dbReference>
<feature type="transmembrane region" description="Helical" evidence="5">
    <location>
        <begin position="45"/>
        <end position="66"/>
    </location>
</feature>
<dbReference type="InterPro" id="IPR007568">
    <property type="entry name" value="RTA1"/>
</dbReference>
<dbReference type="AlphaFoldDB" id="A0A9Q8PMU2"/>
<dbReference type="GO" id="GO:0016020">
    <property type="term" value="C:membrane"/>
    <property type="evidence" value="ECO:0007669"/>
    <property type="project" value="UniProtKB-SubCell"/>
</dbReference>
<feature type="transmembrane region" description="Helical" evidence="5">
    <location>
        <begin position="119"/>
        <end position="143"/>
    </location>
</feature>
<proteinExistence type="predicted"/>
<accession>A0A9Q8PMU2</accession>
<dbReference type="Pfam" id="PF04479">
    <property type="entry name" value="RTA1"/>
    <property type="match status" value="1"/>
</dbReference>
<evidence type="ECO:0000256" key="2">
    <source>
        <dbReference type="ARBA" id="ARBA00022692"/>
    </source>
</evidence>
<evidence type="ECO:0000313" key="7">
    <source>
        <dbReference type="Proteomes" id="UP000756132"/>
    </source>
</evidence>
<sequence length="311" mass="34590">MAGGDDGDYYNGYTPSIAAASVFAALFGILTLLHGYQLFRTKTWYFLAFFAGGIFETVGFIVRTISASEEPEYTRAPYIVSQVAVLVAPSLFAASMYMELARIIRLTGGEVYSMIRVTWLTKIFVVGDVIAFLTQTLGAGLLASSSSSSHDTGRTIIQIGLNVQIVFFALFVVVALLFHFRIAKNPTQKVRKNRIPWKKHLDNIYTASSMVLVRCVFRFIEYAMGEYSYLMTNEWVIYVFDALLMVFVMVAFAVVHPSEVGALLNGKGKAIVKVVFAREVAVAMVADYDWMQREQDASLDSAQEMTAYHGV</sequence>
<feature type="transmembrane region" description="Helical" evidence="5">
    <location>
        <begin position="78"/>
        <end position="98"/>
    </location>
</feature>
<protein>
    <submittedName>
        <fullName evidence="6">Protoporphyrin uptake protein 1</fullName>
    </submittedName>
</protein>
<keyword evidence="4 5" id="KW-0472">Membrane</keyword>
<evidence type="ECO:0000256" key="1">
    <source>
        <dbReference type="ARBA" id="ARBA00004141"/>
    </source>
</evidence>
<keyword evidence="2 5" id="KW-0812">Transmembrane</keyword>
<dbReference type="OMA" id="WFFIAFI"/>
<comment type="subcellular location">
    <subcellularLocation>
        <location evidence="1">Membrane</location>
        <topology evidence="1">Multi-pass membrane protein</topology>
    </subcellularLocation>
</comment>
<name>A0A9Q8PMU2_PASFU</name>
<dbReference type="OrthoDB" id="3358017at2759"/>
<evidence type="ECO:0000256" key="4">
    <source>
        <dbReference type="ARBA" id="ARBA00023136"/>
    </source>
</evidence>
<dbReference type="PANTHER" id="PTHR31465:SF35">
    <property type="entry name" value="RTA1 DOMAIN PROTEIN-RELATED"/>
    <property type="match status" value="1"/>
</dbReference>
<keyword evidence="7" id="KW-1185">Reference proteome</keyword>
<reference evidence="6" key="2">
    <citation type="journal article" date="2022" name="Microb. Genom.">
        <title>A chromosome-scale genome assembly of the tomato pathogen Cladosporium fulvum reveals a compartmentalized genome architecture and the presence of a dispensable chromosome.</title>
        <authorList>
            <person name="Zaccaron A.Z."/>
            <person name="Chen L.H."/>
            <person name="Samaras A."/>
            <person name="Stergiopoulos I."/>
        </authorList>
    </citation>
    <scope>NUCLEOTIDE SEQUENCE</scope>
    <source>
        <strain evidence="6">Race5_Kim</strain>
    </source>
</reference>
<reference evidence="6" key="1">
    <citation type="submission" date="2021-12" db="EMBL/GenBank/DDBJ databases">
        <authorList>
            <person name="Zaccaron A."/>
            <person name="Stergiopoulos I."/>
        </authorList>
    </citation>
    <scope>NUCLEOTIDE SEQUENCE</scope>
    <source>
        <strain evidence="6">Race5_Kim</strain>
    </source>
</reference>
<evidence type="ECO:0000256" key="3">
    <source>
        <dbReference type="ARBA" id="ARBA00022989"/>
    </source>
</evidence>
<feature type="transmembrane region" description="Helical" evidence="5">
    <location>
        <begin position="12"/>
        <end position="33"/>
    </location>
</feature>
<dbReference type="KEGG" id="ffu:CLAFUR5_14504"/>
<keyword evidence="3 5" id="KW-1133">Transmembrane helix</keyword>
<evidence type="ECO:0000313" key="6">
    <source>
        <dbReference type="EMBL" id="UJO25368.1"/>
    </source>
</evidence>
<dbReference type="RefSeq" id="XP_047769734.1">
    <property type="nucleotide sequence ID" value="XM_047913652.1"/>
</dbReference>
<dbReference type="GeneID" id="71994382"/>
<evidence type="ECO:0000256" key="5">
    <source>
        <dbReference type="SAM" id="Phobius"/>
    </source>
</evidence>
<gene>
    <name evidence="6" type="ORF">CLAFUR5_14504</name>
</gene>
<dbReference type="EMBL" id="CP090175">
    <property type="protein sequence ID" value="UJO25368.1"/>
    <property type="molecule type" value="Genomic_DNA"/>
</dbReference>
<organism evidence="6 7">
    <name type="scientific">Passalora fulva</name>
    <name type="common">Tomato leaf mold</name>
    <name type="synonym">Cladosporium fulvum</name>
    <dbReference type="NCBI Taxonomy" id="5499"/>
    <lineage>
        <taxon>Eukaryota</taxon>
        <taxon>Fungi</taxon>
        <taxon>Dikarya</taxon>
        <taxon>Ascomycota</taxon>
        <taxon>Pezizomycotina</taxon>
        <taxon>Dothideomycetes</taxon>
        <taxon>Dothideomycetidae</taxon>
        <taxon>Mycosphaerellales</taxon>
        <taxon>Mycosphaerellaceae</taxon>
        <taxon>Fulvia</taxon>
    </lineage>
</organism>
<feature type="transmembrane region" description="Helical" evidence="5">
    <location>
        <begin position="235"/>
        <end position="255"/>
    </location>
</feature>
<feature type="transmembrane region" description="Helical" evidence="5">
    <location>
        <begin position="163"/>
        <end position="183"/>
    </location>
</feature>